<dbReference type="RefSeq" id="WP_378775442.1">
    <property type="nucleotide sequence ID" value="NZ_JBHTMX010000070.1"/>
</dbReference>
<comment type="similarity">
    <text evidence="1">Belongs to the SCO1/2 family.</text>
</comment>
<dbReference type="Proteomes" id="UP001597171">
    <property type="component" value="Unassembled WGS sequence"/>
</dbReference>
<dbReference type="InterPro" id="IPR003782">
    <property type="entry name" value="SCO1/SenC"/>
</dbReference>
<dbReference type="EMBL" id="JBHTMX010000070">
    <property type="protein sequence ID" value="MFD1332218.1"/>
    <property type="molecule type" value="Genomic_DNA"/>
</dbReference>
<accession>A0ABW3Z7G6</accession>
<dbReference type="PANTHER" id="PTHR12151">
    <property type="entry name" value="ELECTRON TRANSPORT PROTIN SCO1/SENC FAMILY MEMBER"/>
    <property type="match status" value="1"/>
</dbReference>
<dbReference type="SUPFAM" id="SSF52833">
    <property type="entry name" value="Thioredoxin-like"/>
    <property type="match status" value="1"/>
</dbReference>
<reference evidence="3" key="1">
    <citation type="journal article" date="2019" name="Int. J. Syst. Evol. Microbiol.">
        <title>The Global Catalogue of Microorganisms (GCM) 10K type strain sequencing project: providing services to taxonomists for standard genome sequencing and annotation.</title>
        <authorList>
            <consortium name="The Broad Institute Genomics Platform"/>
            <consortium name="The Broad Institute Genome Sequencing Center for Infectious Disease"/>
            <person name="Wu L."/>
            <person name="Ma J."/>
        </authorList>
    </citation>
    <scope>NUCLEOTIDE SEQUENCE [LARGE SCALE GENOMIC DNA]</scope>
    <source>
        <strain evidence="3">CCUG 61696</strain>
    </source>
</reference>
<evidence type="ECO:0000313" key="2">
    <source>
        <dbReference type="EMBL" id="MFD1332218.1"/>
    </source>
</evidence>
<dbReference type="CDD" id="cd02968">
    <property type="entry name" value="SCO"/>
    <property type="match status" value="1"/>
</dbReference>
<name>A0ABW3Z7G6_9HYPH</name>
<organism evidence="2 3">
    <name type="scientific">Methylopila musalis</name>
    <dbReference type="NCBI Taxonomy" id="1134781"/>
    <lineage>
        <taxon>Bacteria</taxon>
        <taxon>Pseudomonadati</taxon>
        <taxon>Pseudomonadota</taxon>
        <taxon>Alphaproteobacteria</taxon>
        <taxon>Hyphomicrobiales</taxon>
        <taxon>Methylopilaceae</taxon>
        <taxon>Methylopila</taxon>
    </lineage>
</organism>
<dbReference type="InterPro" id="IPR036249">
    <property type="entry name" value="Thioredoxin-like_sf"/>
</dbReference>
<dbReference type="PANTHER" id="PTHR12151:SF25">
    <property type="entry name" value="LINALOOL DEHYDRATASE_ISOMERASE DOMAIN-CONTAINING PROTEIN"/>
    <property type="match status" value="1"/>
</dbReference>
<proteinExistence type="inferred from homology"/>
<dbReference type="Gene3D" id="3.40.30.10">
    <property type="entry name" value="Glutaredoxin"/>
    <property type="match status" value="1"/>
</dbReference>
<comment type="caution">
    <text evidence="2">The sequence shown here is derived from an EMBL/GenBank/DDBJ whole genome shotgun (WGS) entry which is preliminary data.</text>
</comment>
<gene>
    <name evidence="2" type="ORF">ACFQ4O_09440</name>
</gene>
<dbReference type="Pfam" id="PF02630">
    <property type="entry name" value="SCO1-SenC"/>
    <property type="match status" value="1"/>
</dbReference>
<evidence type="ECO:0000313" key="3">
    <source>
        <dbReference type="Proteomes" id="UP001597171"/>
    </source>
</evidence>
<keyword evidence="3" id="KW-1185">Reference proteome</keyword>
<sequence>MSARTAFIAGSLAFAVGAAAIGFGLVHYGASGSGGATATQPSSVGGPFQLVDQNGATVTEAEVKGRPYLLFFGFTHCPDVCPTALSEMTQTFDALGPDADKLQALFVTVDPARDTPETLKEYLSSFSPRIRGLTGSQAQVDAAVKTFRAYARKVPLDGDNYTMDHTALVYLMDRDGAFVQPLNLKREPADVAAELKRYL</sequence>
<protein>
    <submittedName>
        <fullName evidence="2">SCO family protein</fullName>
    </submittedName>
</protein>
<evidence type="ECO:0000256" key="1">
    <source>
        <dbReference type="ARBA" id="ARBA00010996"/>
    </source>
</evidence>